<dbReference type="Pfam" id="PF09278">
    <property type="entry name" value="MerR-DNA-bind"/>
    <property type="match status" value="1"/>
</dbReference>
<keyword evidence="2" id="KW-0805">Transcription regulation</keyword>
<evidence type="ECO:0000259" key="5">
    <source>
        <dbReference type="PROSITE" id="PS50937"/>
    </source>
</evidence>
<evidence type="ECO:0000313" key="6">
    <source>
        <dbReference type="EMBL" id="ERG64833.1"/>
    </source>
</evidence>
<dbReference type="InterPro" id="IPR009061">
    <property type="entry name" value="DNA-bd_dom_put_sf"/>
</dbReference>
<evidence type="ECO:0000256" key="1">
    <source>
        <dbReference type="ARBA" id="ARBA00022491"/>
    </source>
</evidence>
<dbReference type="Gene3D" id="1.10.1660.10">
    <property type="match status" value="1"/>
</dbReference>
<protein>
    <recommendedName>
        <fullName evidence="5">HTH merR-type domain-containing protein</fullName>
    </recommendedName>
</protein>
<dbReference type="InterPro" id="IPR015358">
    <property type="entry name" value="Tscrpt_reg_MerR_DNA-bd"/>
</dbReference>
<reference evidence="6 7" key="1">
    <citation type="journal article" date="2013" name="Genome Announc.">
        <title>First draft genome sequence from a member of the genus agrococcus, isolated from modern microbialites.</title>
        <authorList>
            <person name="White R.A.III."/>
            <person name="Grassa C.J."/>
            <person name="Suttle C.A."/>
        </authorList>
    </citation>
    <scope>NUCLEOTIDE SEQUENCE [LARGE SCALE GENOMIC DNA]</scope>
    <source>
        <strain evidence="6 7">RW1</strain>
    </source>
</reference>
<dbReference type="SUPFAM" id="SSF46955">
    <property type="entry name" value="Putative DNA-binding domain"/>
    <property type="match status" value="1"/>
</dbReference>
<organism evidence="6 7">
    <name type="scientific">Agrococcus pavilionensis RW1</name>
    <dbReference type="NCBI Taxonomy" id="1330458"/>
    <lineage>
        <taxon>Bacteria</taxon>
        <taxon>Bacillati</taxon>
        <taxon>Actinomycetota</taxon>
        <taxon>Actinomycetes</taxon>
        <taxon>Micrococcales</taxon>
        <taxon>Microbacteriaceae</taxon>
        <taxon>Agrococcus</taxon>
    </lineage>
</organism>
<dbReference type="InterPro" id="IPR047057">
    <property type="entry name" value="MerR_fam"/>
</dbReference>
<dbReference type="Proteomes" id="UP000016462">
    <property type="component" value="Unassembled WGS sequence"/>
</dbReference>
<evidence type="ECO:0000256" key="3">
    <source>
        <dbReference type="ARBA" id="ARBA00023125"/>
    </source>
</evidence>
<keyword evidence="3" id="KW-0238">DNA-binding</keyword>
<proteinExistence type="predicted"/>
<dbReference type="GO" id="GO:0003700">
    <property type="term" value="F:DNA-binding transcription factor activity"/>
    <property type="evidence" value="ECO:0007669"/>
    <property type="project" value="InterPro"/>
</dbReference>
<feature type="domain" description="HTH merR-type" evidence="5">
    <location>
        <begin position="1"/>
        <end position="57"/>
    </location>
</feature>
<dbReference type="AlphaFoldDB" id="U1LCF2"/>
<name>U1LCF2_9MICO</name>
<gene>
    <name evidence="6" type="ORF">L332_10295</name>
</gene>
<comment type="caution">
    <text evidence="6">The sequence shown here is derived from an EMBL/GenBank/DDBJ whole genome shotgun (WGS) entry which is preliminary data.</text>
</comment>
<dbReference type="PANTHER" id="PTHR30204">
    <property type="entry name" value="REDOX-CYCLING DRUG-SENSING TRANSCRIPTIONAL ACTIVATOR SOXR"/>
    <property type="match status" value="1"/>
</dbReference>
<dbReference type="PROSITE" id="PS50937">
    <property type="entry name" value="HTH_MERR_2"/>
    <property type="match status" value="1"/>
</dbReference>
<accession>U1LCF2</accession>
<dbReference type="InterPro" id="IPR000551">
    <property type="entry name" value="MerR-type_HTH_dom"/>
</dbReference>
<evidence type="ECO:0000256" key="4">
    <source>
        <dbReference type="ARBA" id="ARBA00023163"/>
    </source>
</evidence>
<sequence length="136" mass="15146">MPASTLRCCERIGLIASDRERNGPRDYDAQVLERLAFVGTAKQLDLSLPEIAALLDVVESDTCTQVRESFRPRIAARLREVDARLYALQRLPTRLDAASRSADQCPDSGTQCRSECVLLRSDACDPARPDRSGIRR</sequence>
<keyword evidence="1" id="KW-0678">Repressor</keyword>
<dbReference type="SMART" id="SM00422">
    <property type="entry name" value="HTH_MERR"/>
    <property type="match status" value="1"/>
</dbReference>
<dbReference type="PANTHER" id="PTHR30204:SF69">
    <property type="entry name" value="MERR-FAMILY TRANSCRIPTIONAL REGULATOR"/>
    <property type="match status" value="1"/>
</dbReference>
<dbReference type="GO" id="GO:0003677">
    <property type="term" value="F:DNA binding"/>
    <property type="evidence" value="ECO:0007669"/>
    <property type="project" value="UniProtKB-KW"/>
</dbReference>
<dbReference type="EMBL" id="ASHR01000014">
    <property type="protein sequence ID" value="ERG64833.1"/>
    <property type="molecule type" value="Genomic_DNA"/>
</dbReference>
<evidence type="ECO:0000256" key="2">
    <source>
        <dbReference type="ARBA" id="ARBA00023015"/>
    </source>
</evidence>
<evidence type="ECO:0000313" key="7">
    <source>
        <dbReference type="Proteomes" id="UP000016462"/>
    </source>
</evidence>
<keyword evidence="4" id="KW-0804">Transcription</keyword>
<keyword evidence="7" id="KW-1185">Reference proteome</keyword>